<feature type="non-terminal residue" evidence="2">
    <location>
        <position position="1"/>
    </location>
</feature>
<sequence length="497" mass="56304">SLSKNLRAFRRNGKERSDDPSTSTQELGASSPLELGASSPLEVHAEPSSKCFESAKKSEAPVLPLPSSSSNTPNSKPCCMEKDMEWHECIKTLRAPRENMARSANVGKYRYINVVLQALCSVPLFVNELFNQGFPWIRPPRDDFNMRLMQLLLVAWWFSGKSRVVLSPSAFLKDERLSCLSNPVLIFFLKQKSLNIGAKRCMHNKSMAVHKFGRTTQGYYYSPKRYSFSESRVVRRMSNTSLFPKFKAVFINEMKNTKPPQPLSQNAHVKDFDLLKPLQELGFDFSRFPNCRHQLKQGVRSTKCRKVSHVWSGQVQQEAQGKGATQNVIGSELTNKTEKPKKHEKTCTFSELDSGSFSKATKDNDLRIPERYQSTNRSRNVMKREVDKQTSQEAVTQSHPKPSSQKQMEDKAKRQGGTPTVDPKEDNITGSLIYQPYWGTVPMKAHYINDALTSGRRIGSLIVIHRGATEYQRYQISSDSSTDIVVTSNMTAYLPCH</sequence>
<dbReference type="InterPro" id="IPR038765">
    <property type="entry name" value="Papain-like_cys_pep_sf"/>
</dbReference>
<name>A0AAW0HII5_MYOGA</name>
<feature type="region of interest" description="Disordered" evidence="1">
    <location>
        <begin position="1"/>
        <end position="54"/>
    </location>
</feature>
<keyword evidence="3" id="KW-1185">Reference proteome</keyword>
<feature type="compositionally biased region" description="Basic and acidic residues" evidence="1">
    <location>
        <begin position="43"/>
        <end position="54"/>
    </location>
</feature>
<proteinExistence type="predicted"/>
<reference evidence="2 3" key="1">
    <citation type="journal article" date="2023" name="bioRxiv">
        <title>Conserved and derived expression patterns and positive selection on dental genes reveal complex evolutionary context of ever-growing rodent molars.</title>
        <authorList>
            <person name="Calamari Z.T."/>
            <person name="Song A."/>
            <person name="Cohen E."/>
            <person name="Akter M."/>
            <person name="Roy R.D."/>
            <person name="Hallikas O."/>
            <person name="Christensen M.M."/>
            <person name="Li P."/>
            <person name="Marangoni P."/>
            <person name="Jernvall J."/>
            <person name="Klein O.D."/>
        </authorList>
    </citation>
    <scope>NUCLEOTIDE SEQUENCE [LARGE SCALE GENOMIC DNA]</scope>
    <source>
        <strain evidence="2">V071</strain>
    </source>
</reference>
<feature type="compositionally biased region" description="Polar residues" evidence="1">
    <location>
        <begin position="317"/>
        <end position="334"/>
    </location>
</feature>
<evidence type="ECO:0000313" key="2">
    <source>
        <dbReference type="EMBL" id="KAK7802540.1"/>
    </source>
</evidence>
<feature type="region of interest" description="Disordered" evidence="1">
    <location>
        <begin position="317"/>
        <end position="428"/>
    </location>
</feature>
<dbReference type="EMBL" id="JBBHLL010000458">
    <property type="protein sequence ID" value="KAK7802540.1"/>
    <property type="molecule type" value="Genomic_DNA"/>
</dbReference>
<dbReference type="SUPFAM" id="SSF54001">
    <property type="entry name" value="Cysteine proteinases"/>
    <property type="match status" value="1"/>
</dbReference>
<gene>
    <name evidence="2" type="ORF">U0070_010157</name>
</gene>
<feature type="compositionally biased region" description="Polar residues" evidence="1">
    <location>
        <begin position="391"/>
        <end position="406"/>
    </location>
</feature>
<dbReference type="AlphaFoldDB" id="A0AAW0HII5"/>
<comment type="caution">
    <text evidence="2">The sequence shown here is derived from an EMBL/GenBank/DDBJ whole genome shotgun (WGS) entry which is preliminary data.</text>
</comment>
<feature type="non-terminal residue" evidence="2">
    <location>
        <position position="497"/>
    </location>
</feature>
<organism evidence="2 3">
    <name type="scientific">Myodes glareolus</name>
    <name type="common">Bank vole</name>
    <name type="synonym">Clethrionomys glareolus</name>
    <dbReference type="NCBI Taxonomy" id="447135"/>
    <lineage>
        <taxon>Eukaryota</taxon>
        <taxon>Metazoa</taxon>
        <taxon>Chordata</taxon>
        <taxon>Craniata</taxon>
        <taxon>Vertebrata</taxon>
        <taxon>Euteleostomi</taxon>
        <taxon>Mammalia</taxon>
        <taxon>Eutheria</taxon>
        <taxon>Euarchontoglires</taxon>
        <taxon>Glires</taxon>
        <taxon>Rodentia</taxon>
        <taxon>Myomorpha</taxon>
        <taxon>Muroidea</taxon>
        <taxon>Cricetidae</taxon>
        <taxon>Arvicolinae</taxon>
        <taxon>Myodes</taxon>
    </lineage>
</organism>
<protein>
    <submittedName>
        <fullName evidence="2">Uncharacterized protein</fullName>
    </submittedName>
</protein>
<dbReference type="Proteomes" id="UP001488838">
    <property type="component" value="Unassembled WGS sequence"/>
</dbReference>
<feature type="compositionally biased region" description="Basic and acidic residues" evidence="1">
    <location>
        <begin position="360"/>
        <end position="370"/>
    </location>
</feature>
<evidence type="ECO:0000256" key="1">
    <source>
        <dbReference type="SAM" id="MobiDB-lite"/>
    </source>
</evidence>
<feature type="compositionally biased region" description="Polar residues" evidence="1">
    <location>
        <begin position="347"/>
        <end position="359"/>
    </location>
</feature>
<evidence type="ECO:0000313" key="3">
    <source>
        <dbReference type="Proteomes" id="UP001488838"/>
    </source>
</evidence>
<accession>A0AAW0HII5</accession>